<dbReference type="EMBL" id="BQFW01000008">
    <property type="protein sequence ID" value="GJJ74310.1"/>
    <property type="molecule type" value="Genomic_DNA"/>
</dbReference>
<dbReference type="SUPFAM" id="SSF54897">
    <property type="entry name" value="Protease propeptides/inhibitors"/>
    <property type="match status" value="1"/>
</dbReference>
<evidence type="ECO:0000313" key="3">
    <source>
        <dbReference type="EMBL" id="GJJ74310.1"/>
    </source>
</evidence>
<dbReference type="PANTHER" id="PTHR28288">
    <property type="entry name" value="PROTEASE B INHIBITOR 2"/>
    <property type="match status" value="1"/>
</dbReference>
<dbReference type="Pfam" id="PF05922">
    <property type="entry name" value="Inhibitor_I9"/>
    <property type="match status" value="1"/>
</dbReference>
<protein>
    <recommendedName>
        <fullName evidence="2">Inhibitor I9 domain-containing protein</fullName>
    </recommendedName>
</protein>
<dbReference type="OrthoDB" id="5518345at2759"/>
<dbReference type="InterPro" id="IPR037045">
    <property type="entry name" value="S8pro/Inhibitor_I9_sf"/>
</dbReference>
<keyword evidence="4" id="KW-1185">Reference proteome</keyword>
<dbReference type="PANTHER" id="PTHR28288:SF2">
    <property type="entry name" value="PROTEASE B INHIBITOR 2"/>
    <property type="match status" value="1"/>
</dbReference>
<organism evidence="3 4">
    <name type="scientific">Entomortierella parvispora</name>
    <dbReference type="NCBI Taxonomy" id="205924"/>
    <lineage>
        <taxon>Eukaryota</taxon>
        <taxon>Fungi</taxon>
        <taxon>Fungi incertae sedis</taxon>
        <taxon>Mucoromycota</taxon>
        <taxon>Mortierellomycotina</taxon>
        <taxon>Mortierellomycetes</taxon>
        <taxon>Mortierellales</taxon>
        <taxon>Mortierellaceae</taxon>
        <taxon>Entomortierella</taxon>
    </lineage>
</organism>
<comment type="similarity">
    <text evidence="1">Belongs to the protease inhibitor I9 family.</text>
</comment>
<name>A0A9P3HCR7_9FUNG</name>
<evidence type="ECO:0000313" key="4">
    <source>
        <dbReference type="Proteomes" id="UP000827284"/>
    </source>
</evidence>
<reference evidence="3" key="1">
    <citation type="submission" date="2021-11" db="EMBL/GenBank/DDBJ databases">
        <authorList>
            <person name="Herlambang A."/>
            <person name="Guo Y."/>
            <person name="Takashima Y."/>
            <person name="Nishizawa T."/>
        </authorList>
    </citation>
    <scope>NUCLEOTIDE SEQUENCE</scope>
    <source>
        <strain evidence="3">E1425</strain>
    </source>
</reference>
<sequence>MNAFVMHEANDQQYVVEERKPVQTTGRSYIVVFKETTAAHIIEKAEKDIVELGGKIGQRYNTVLKGFSAWMPGHIYTALSTNPFIDYIEEDGEVTAYKA</sequence>
<gene>
    <name evidence="3" type="ORF">EMPS_06668</name>
</gene>
<dbReference type="Gene3D" id="3.30.70.80">
    <property type="entry name" value="Peptidase S8 propeptide/proteinase inhibitor I9"/>
    <property type="match status" value="1"/>
</dbReference>
<dbReference type="GO" id="GO:0042144">
    <property type="term" value="P:vacuole fusion, non-autophagic"/>
    <property type="evidence" value="ECO:0007669"/>
    <property type="project" value="TreeGrafter"/>
</dbReference>
<feature type="domain" description="Inhibitor I9" evidence="2">
    <location>
        <begin position="28"/>
        <end position="95"/>
    </location>
</feature>
<reference evidence="3" key="2">
    <citation type="journal article" date="2022" name="Microbiol. Resour. Announc.">
        <title>Whole-Genome Sequence of Entomortierella parvispora E1425, a Mucoromycotan Fungus Associated with Burkholderiaceae-Related Endosymbiotic Bacteria.</title>
        <authorList>
            <person name="Herlambang A."/>
            <person name="Guo Y."/>
            <person name="Takashima Y."/>
            <person name="Narisawa K."/>
            <person name="Ohta H."/>
            <person name="Nishizawa T."/>
        </authorList>
    </citation>
    <scope>NUCLEOTIDE SEQUENCE</scope>
    <source>
        <strain evidence="3">E1425</strain>
    </source>
</reference>
<proteinExistence type="inferred from homology"/>
<dbReference type="InterPro" id="IPR010259">
    <property type="entry name" value="S8pro/Inhibitor_I9"/>
</dbReference>
<dbReference type="Proteomes" id="UP000827284">
    <property type="component" value="Unassembled WGS sequence"/>
</dbReference>
<dbReference type="InterPro" id="IPR052471">
    <property type="entry name" value="PBI_I9"/>
</dbReference>
<dbReference type="AlphaFoldDB" id="A0A9P3HCR7"/>
<accession>A0A9P3HCR7</accession>
<dbReference type="GO" id="GO:0004866">
    <property type="term" value="F:endopeptidase inhibitor activity"/>
    <property type="evidence" value="ECO:0007669"/>
    <property type="project" value="TreeGrafter"/>
</dbReference>
<evidence type="ECO:0000259" key="2">
    <source>
        <dbReference type="Pfam" id="PF05922"/>
    </source>
</evidence>
<comment type="caution">
    <text evidence="3">The sequence shown here is derived from an EMBL/GenBank/DDBJ whole genome shotgun (WGS) entry which is preliminary data.</text>
</comment>
<evidence type="ECO:0000256" key="1">
    <source>
        <dbReference type="ARBA" id="ARBA00038069"/>
    </source>
</evidence>